<dbReference type="PANTHER" id="PTHR30383">
    <property type="entry name" value="THIOESTERASE 1/PROTEASE 1/LYSOPHOSPHOLIPASE L1"/>
    <property type="match status" value="1"/>
</dbReference>
<keyword evidence="3" id="KW-1185">Reference proteome</keyword>
<dbReference type="STRING" id="1216006.VA7868_03298"/>
<evidence type="ECO:0000313" key="2">
    <source>
        <dbReference type="EMBL" id="SHI28180.1"/>
    </source>
</evidence>
<name>A0A1M5ZVB1_9VIBR</name>
<reference evidence="2 3" key="1">
    <citation type="submission" date="2016-11" db="EMBL/GenBank/DDBJ databases">
        <authorList>
            <person name="Jaros S."/>
            <person name="Januszkiewicz K."/>
            <person name="Wedrychowicz H."/>
        </authorList>
    </citation>
    <scope>NUCLEOTIDE SEQUENCE [LARGE SCALE GENOMIC DNA]</scope>
    <source>
        <strain evidence="2 3">CECT 7868</strain>
    </source>
</reference>
<dbReference type="EC" id="3.1.1.2" evidence="2"/>
<dbReference type="Gene3D" id="3.40.50.1110">
    <property type="entry name" value="SGNH hydrolase"/>
    <property type="match status" value="1"/>
</dbReference>
<dbReference type="SUPFAM" id="SSF52266">
    <property type="entry name" value="SGNH hydrolase"/>
    <property type="match status" value="1"/>
</dbReference>
<dbReference type="InterPro" id="IPR013830">
    <property type="entry name" value="SGNH_hydro"/>
</dbReference>
<dbReference type="InterPro" id="IPR036514">
    <property type="entry name" value="SGNH_hydro_sf"/>
</dbReference>
<dbReference type="Proteomes" id="UP000184608">
    <property type="component" value="Unassembled WGS sequence"/>
</dbReference>
<proteinExistence type="predicted"/>
<organism evidence="2 3">
    <name type="scientific">Vibrio aerogenes CECT 7868</name>
    <dbReference type="NCBI Taxonomy" id="1216006"/>
    <lineage>
        <taxon>Bacteria</taxon>
        <taxon>Pseudomonadati</taxon>
        <taxon>Pseudomonadota</taxon>
        <taxon>Gammaproteobacteria</taxon>
        <taxon>Vibrionales</taxon>
        <taxon>Vibrionaceae</taxon>
        <taxon>Vibrio</taxon>
    </lineage>
</organism>
<dbReference type="PANTHER" id="PTHR30383:SF24">
    <property type="entry name" value="THIOESTERASE 1_PROTEASE 1_LYSOPHOSPHOLIPASE L1"/>
    <property type="match status" value="1"/>
</dbReference>
<keyword evidence="2" id="KW-0378">Hydrolase</keyword>
<dbReference type="GO" id="GO:0004622">
    <property type="term" value="F:phosphatidylcholine lysophospholipase activity"/>
    <property type="evidence" value="ECO:0007669"/>
    <property type="project" value="TreeGrafter"/>
</dbReference>
<accession>A0A1M5ZVB1</accession>
<dbReference type="AlphaFoldDB" id="A0A1M5ZVB1"/>
<protein>
    <submittedName>
        <fullName evidence="2">Arylesterase</fullName>
        <ecNumber evidence="2">3.1.1.2</ecNumber>
    </submittedName>
</protein>
<dbReference type="GO" id="GO:0004064">
    <property type="term" value="F:arylesterase activity"/>
    <property type="evidence" value="ECO:0007669"/>
    <property type="project" value="UniProtKB-EC"/>
</dbReference>
<gene>
    <name evidence="2" type="ORF">VA7868_03298</name>
</gene>
<dbReference type="CDD" id="cd01822">
    <property type="entry name" value="Lysophospholipase_L1_like"/>
    <property type="match status" value="1"/>
</dbReference>
<evidence type="ECO:0000313" key="3">
    <source>
        <dbReference type="Proteomes" id="UP000184608"/>
    </source>
</evidence>
<dbReference type="InterPro" id="IPR051532">
    <property type="entry name" value="Ester_Hydrolysis_Enzymes"/>
</dbReference>
<dbReference type="EMBL" id="FQXZ01000037">
    <property type="protein sequence ID" value="SHI28180.1"/>
    <property type="molecule type" value="Genomic_DNA"/>
</dbReference>
<sequence length="166" mass="18582">MPIEQAWPGLLPEALEKHHQTVSVINGSVSGDTTGNALARLPALLKQHKPSYVLIELGANDGLRGFSPDIPKQNLIKIIDLIIQSGGKPILMQIRIPPNYGQRYSRLFSAIYPNISDKKRIPLIPFFLEQVIIRPEWMKEDGLHPKAEAQPWIAETVARQISPLLK</sequence>
<dbReference type="Pfam" id="PF13472">
    <property type="entry name" value="Lipase_GDSL_2"/>
    <property type="match status" value="1"/>
</dbReference>
<evidence type="ECO:0000259" key="1">
    <source>
        <dbReference type="Pfam" id="PF13472"/>
    </source>
</evidence>
<feature type="domain" description="SGNH hydrolase-type esterase" evidence="1">
    <location>
        <begin position="5"/>
        <end position="148"/>
    </location>
</feature>